<name>A0A5C5ZZW5_9BACT</name>
<evidence type="ECO:0000313" key="4">
    <source>
        <dbReference type="Proteomes" id="UP000316213"/>
    </source>
</evidence>
<protein>
    <submittedName>
        <fullName evidence="3">Uncharacterized protein</fullName>
    </submittedName>
</protein>
<dbReference type="EMBL" id="SJPM01000011">
    <property type="protein sequence ID" value="TWT92597.1"/>
    <property type="molecule type" value="Genomic_DNA"/>
</dbReference>
<evidence type="ECO:0000313" key="3">
    <source>
        <dbReference type="EMBL" id="TWT92597.1"/>
    </source>
</evidence>
<keyword evidence="4" id="KW-1185">Reference proteome</keyword>
<accession>A0A5C5ZZW5</accession>
<sequence>MLWSQSPSNDDPSAESSAESPPRENSPTHEDGDSIDASIESMNEVTSDKGVAAAEPSSATVTPSSDEFSSNEDLPSNEDLLGNDDSPSVGDLPEGDELVGGLESEDEDSSYSDAEPDSEPRPVLQESPVVPPRLDGLGRRRHLNHCLFASIVSWLGATAMAGMATVLFIVLVRLFGATFEFPQAAVVEPMLVLWIAATGALGIFWTGYCHRTLGIRKRDRLPLRLRNLLDVPSMKDELELLRIAVIVFAVLPFVGSMLHSAVPRIDRDLPPIGYSPVFMFGWVAMMLSGLTVWVCSVPAFRELRAKYLLNSLRFHHRGVALRSFISEWDNPGRQIYRSCRLSRHVSRAHTSIFVSTIACFSFAGCLAGLLDSTRYLGDLMSLVSIAAIASMWPTPKRLVNWSAETLDKFCADREEYEFY</sequence>
<evidence type="ECO:0000256" key="2">
    <source>
        <dbReference type="SAM" id="Phobius"/>
    </source>
</evidence>
<gene>
    <name evidence="3" type="ORF">Pla100_46150</name>
</gene>
<feature type="transmembrane region" description="Helical" evidence="2">
    <location>
        <begin position="147"/>
        <end position="171"/>
    </location>
</feature>
<dbReference type="RefSeq" id="WP_146580258.1">
    <property type="nucleotide sequence ID" value="NZ_SJPM01000011.1"/>
</dbReference>
<feature type="compositionally biased region" description="Low complexity" evidence="1">
    <location>
        <begin position="1"/>
        <end position="25"/>
    </location>
</feature>
<feature type="transmembrane region" description="Helical" evidence="2">
    <location>
        <begin position="279"/>
        <end position="300"/>
    </location>
</feature>
<feature type="compositionally biased region" description="Acidic residues" evidence="1">
    <location>
        <begin position="93"/>
        <end position="117"/>
    </location>
</feature>
<dbReference type="OrthoDB" id="281252at2"/>
<reference evidence="3 4" key="1">
    <citation type="submission" date="2019-02" db="EMBL/GenBank/DDBJ databases">
        <title>Deep-cultivation of Planctomycetes and their phenomic and genomic characterization uncovers novel biology.</title>
        <authorList>
            <person name="Wiegand S."/>
            <person name="Jogler M."/>
            <person name="Boedeker C."/>
            <person name="Pinto D."/>
            <person name="Vollmers J."/>
            <person name="Rivas-Marin E."/>
            <person name="Kohn T."/>
            <person name="Peeters S.H."/>
            <person name="Heuer A."/>
            <person name="Rast P."/>
            <person name="Oberbeckmann S."/>
            <person name="Bunk B."/>
            <person name="Jeske O."/>
            <person name="Meyerdierks A."/>
            <person name="Storesund J.E."/>
            <person name="Kallscheuer N."/>
            <person name="Luecker S."/>
            <person name="Lage O.M."/>
            <person name="Pohl T."/>
            <person name="Merkel B.J."/>
            <person name="Hornburger P."/>
            <person name="Mueller R.-W."/>
            <person name="Bruemmer F."/>
            <person name="Labrenz M."/>
            <person name="Spormann A.M."/>
            <person name="Op Den Camp H."/>
            <person name="Overmann J."/>
            <person name="Amann R."/>
            <person name="Jetten M.S.M."/>
            <person name="Mascher T."/>
            <person name="Medema M.H."/>
            <person name="Devos D.P."/>
            <person name="Kaster A.-K."/>
            <person name="Ovreas L."/>
            <person name="Rohde M."/>
            <person name="Galperin M.Y."/>
            <person name="Jogler C."/>
        </authorList>
    </citation>
    <scope>NUCLEOTIDE SEQUENCE [LARGE SCALE GENOMIC DNA]</scope>
    <source>
        <strain evidence="3 4">Pla100</strain>
    </source>
</reference>
<evidence type="ECO:0000256" key="1">
    <source>
        <dbReference type="SAM" id="MobiDB-lite"/>
    </source>
</evidence>
<keyword evidence="2" id="KW-1133">Transmembrane helix</keyword>
<organism evidence="3 4">
    <name type="scientific">Neorhodopirellula pilleata</name>
    <dbReference type="NCBI Taxonomy" id="2714738"/>
    <lineage>
        <taxon>Bacteria</taxon>
        <taxon>Pseudomonadati</taxon>
        <taxon>Planctomycetota</taxon>
        <taxon>Planctomycetia</taxon>
        <taxon>Pirellulales</taxon>
        <taxon>Pirellulaceae</taxon>
        <taxon>Neorhodopirellula</taxon>
    </lineage>
</organism>
<keyword evidence="2" id="KW-0472">Membrane</keyword>
<keyword evidence="2" id="KW-0812">Transmembrane</keyword>
<dbReference type="AlphaFoldDB" id="A0A5C5ZZW5"/>
<feature type="compositionally biased region" description="Polar residues" evidence="1">
    <location>
        <begin position="57"/>
        <end position="74"/>
    </location>
</feature>
<feature type="region of interest" description="Disordered" evidence="1">
    <location>
        <begin position="1"/>
        <end position="131"/>
    </location>
</feature>
<comment type="caution">
    <text evidence="3">The sequence shown here is derived from an EMBL/GenBank/DDBJ whole genome shotgun (WGS) entry which is preliminary data.</text>
</comment>
<feature type="transmembrane region" description="Helical" evidence="2">
    <location>
        <begin position="240"/>
        <end position="259"/>
    </location>
</feature>
<feature type="transmembrane region" description="Helical" evidence="2">
    <location>
        <begin position="350"/>
        <end position="369"/>
    </location>
</feature>
<dbReference type="Proteomes" id="UP000316213">
    <property type="component" value="Unassembled WGS sequence"/>
</dbReference>
<feature type="transmembrane region" description="Helical" evidence="2">
    <location>
        <begin position="191"/>
        <end position="210"/>
    </location>
</feature>
<proteinExistence type="predicted"/>